<sequence>MPLVKDQGNSNLNFFQTNTKGAIKILTFNRNQLVNPDLQFDVLLSHLFFELERRIEALERDADEPIQDDVVGLRDEDVHVAAKQHCTQRSPTAVPVAPVIENGTACALALRALKLERRILELRRGILRLSNTDSALAYNERRRMNEWDVAALMRTMDIVKLGVALHLTEESCL</sequence>
<dbReference type="InParanoid" id="A0A1J7IKT7"/>
<reference evidence="1 2" key="1">
    <citation type="submission" date="2016-10" db="EMBL/GenBank/DDBJ databases">
        <title>Draft genome sequence of Coniochaeta ligniaria NRRL30616, a lignocellulolytic fungus for bioabatement of inhibitors in plant biomass hydrolysates.</title>
        <authorList>
            <consortium name="DOE Joint Genome Institute"/>
            <person name="Jimenez D.J."/>
            <person name="Hector R.E."/>
            <person name="Riley R."/>
            <person name="Sun H."/>
            <person name="Grigoriev I.V."/>
            <person name="Van Elsas J.D."/>
            <person name="Nichols N.N."/>
        </authorList>
    </citation>
    <scope>NUCLEOTIDE SEQUENCE [LARGE SCALE GENOMIC DNA]</scope>
    <source>
        <strain evidence="1 2">NRRL 30616</strain>
    </source>
</reference>
<accession>A0A1J7IKT7</accession>
<protein>
    <submittedName>
        <fullName evidence="1">Uncharacterized protein</fullName>
    </submittedName>
</protein>
<evidence type="ECO:0000313" key="2">
    <source>
        <dbReference type="Proteomes" id="UP000182658"/>
    </source>
</evidence>
<organism evidence="1 2">
    <name type="scientific">Coniochaeta ligniaria NRRL 30616</name>
    <dbReference type="NCBI Taxonomy" id="1408157"/>
    <lineage>
        <taxon>Eukaryota</taxon>
        <taxon>Fungi</taxon>
        <taxon>Dikarya</taxon>
        <taxon>Ascomycota</taxon>
        <taxon>Pezizomycotina</taxon>
        <taxon>Sordariomycetes</taxon>
        <taxon>Sordariomycetidae</taxon>
        <taxon>Coniochaetales</taxon>
        <taxon>Coniochaetaceae</taxon>
        <taxon>Coniochaeta</taxon>
    </lineage>
</organism>
<gene>
    <name evidence="1" type="ORF">CONLIGDRAFT_646373</name>
</gene>
<keyword evidence="2" id="KW-1185">Reference proteome</keyword>
<evidence type="ECO:0000313" key="1">
    <source>
        <dbReference type="EMBL" id="OIW28183.1"/>
    </source>
</evidence>
<dbReference type="Proteomes" id="UP000182658">
    <property type="component" value="Unassembled WGS sequence"/>
</dbReference>
<dbReference type="EMBL" id="KV875099">
    <property type="protein sequence ID" value="OIW28183.1"/>
    <property type="molecule type" value="Genomic_DNA"/>
</dbReference>
<name>A0A1J7IKT7_9PEZI</name>
<dbReference type="AlphaFoldDB" id="A0A1J7IKT7"/>
<proteinExistence type="predicted"/>